<gene>
    <name evidence="9 10" type="primary">LOC100376649</name>
</gene>
<evidence type="ECO:0000256" key="2">
    <source>
        <dbReference type="ARBA" id="ARBA00010617"/>
    </source>
</evidence>
<name>A0ABM0MYP4_SACKO</name>
<dbReference type="RefSeq" id="XP_006825135.1">
    <property type="nucleotide sequence ID" value="XM_006825072.1"/>
</dbReference>
<dbReference type="PRINTS" id="PR00463">
    <property type="entry name" value="EP450I"/>
</dbReference>
<organism evidence="8 10">
    <name type="scientific">Saccoglossus kowalevskii</name>
    <name type="common">Acorn worm</name>
    <dbReference type="NCBI Taxonomy" id="10224"/>
    <lineage>
        <taxon>Eukaryota</taxon>
        <taxon>Metazoa</taxon>
        <taxon>Hemichordata</taxon>
        <taxon>Enteropneusta</taxon>
        <taxon>Harrimaniidae</taxon>
        <taxon>Saccoglossus</taxon>
    </lineage>
</organism>
<dbReference type="InterPro" id="IPR002401">
    <property type="entry name" value="Cyt_P450_E_grp-I"/>
</dbReference>
<evidence type="ECO:0000256" key="7">
    <source>
        <dbReference type="ARBA" id="ARBA00023033"/>
    </source>
</evidence>
<comment type="cofactor">
    <cofactor evidence="1">
        <name>heme</name>
        <dbReference type="ChEBI" id="CHEBI:30413"/>
    </cofactor>
</comment>
<protein>
    <submittedName>
        <fullName evidence="9">Cytochrome P450 10-like isoform X1</fullName>
    </submittedName>
    <submittedName>
        <fullName evidence="10">Cytochrome P450 10-like isoform X2</fullName>
    </submittedName>
</protein>
<dbReference type="PRINTS" id="PR00385">
    <property type="entry name" value="P450"/>
</dbReference>
<dbReference type="CDD" id="cd11054">
    <property type="entry name" value="CYP24A1-like"/>
    <property type="match status" value="1"/>
</dbReference>
<comment type="similarity">
    <text evidence="2">Belongs to the cytochrome P450 family.</text>
</comment>
<dbReference type="Pfam" id="PF00067">
    <property type="entry name" value="p450"/>
    <property type="match status" value="1"/>
</dbReference>
<reference evidence="9 10" key="1">
    <citation type="submission" date="2025-05" db="UniProtKB">
        <authorList>
            <consortium name="RefSeq"/>
        </authorList>
    </citation>
    <scope>IDENTIFICATION</scope>
    <source>
        <tissue evidence="9 10">Testes</tissue>
    </source>
</reference>
<dbReference type="InterPro" id="IPR001128">
    <property type="entry name" value="Cyt_P450"/>
</dbReference>
<evidence type="ECO:0000256" key="4">
    <source>
        <dbReference type="ARBA" id="ARBA00022723"/>
    </source>
</evidence>
<dbReference type="PANTHER" id="PTHR24279">
    <property type="entry name" value="CYTOCHROME P450"/>
    <property type="match status" value="1"/>
</dbReference>
<keyword evidence="7" id="KW-0503">Monooxygenase</keyword>
<dbReference type="PANTHER" id="PTHR24279:SF120">
    <property type="entry name" value="CYTOCHROME P450"/>
    <property type="match status" value="1"/>
</dbReference>
<keyword evidence="5" id="KW-0560">Oxidoreductase</keyword>
<evidence type="ECO:0000313" key="8">
    <source>
        <dbReference type="Proteomes" id="UP000694865"/>
    </source>
</evidence>
<sequence>MFSLRQVKLISECARFQQQAMFIASRCAMATSAALDISDDDNIISEEMVVKKFEDIPGPRGLPFIGSLLDYTIGPYQLDKLHLAAIERFREYGPIFKETIGENTFINIIEASDVETLFRSSGKNPARPPMAPLQYIRELRKRNIGLASLQGEEWARVRKPVQQVMLKPKNVQSYIPIVDEVTTEFTESIKRLRREDGEVDNYQNEVYKWALECVGTLALGTRLGCMERNIQSGSDTQKMITATLGFFDTMRDLTFSMPLYKFGIYNKTWKQFEKHHETFYKIAEKHIKKALDKLKRLSREGRLEEESKECSLLSYLLSKKSLSSEEIAMVPVDIMQGGVDTTSHTAIFIMYQLATNPDAQEKLHQEVDSVLANSQEMTLESLQNIPYLKACVKETHRMMPTIDGTTRIPDKDIVLSGFHIPAKTVVRTHCIAGLMHEYFDEPHVFKPERWLRVSSEEIDHHLLLPYGGGTRMCIGRRFAEQELHILIAKLIKNFRIEWHHGPMQQLFRLANAPDVPAQFKFVDREQ</sequence>
<evidence type="ECO:0000256" key="1">
    <source>
        <dbReference type="ARBA" id="ARBA00001971"/>
    </source>
</evidence>
<keyword evidence="4" id="KW-0479">Metal-binding</keyword>
<keyword evidence="3" id="KW-0349">Heme</keyword>
<dbReference type="SUPFAM" id="SSF48264">
    <property type="entry name" value="Cytochrome P450"/>
    <property type="match status" value="1"/>
</dbReference>
<dbReference type="RefSeq" id="XP_006825134.1">
    <property type="nucleotide sequence ID" value="XM_006825071.1"/>
</dbReference>
<dbReference type="Proteomes" id="UP000694865">
    <property type="component" value="Unplaced"/>
</dbReference>
<dbReference type="InterPro" id="IPR036396">
    <property type="entry name" value="Cyt_P450_sf"/>
</dbReference>
<evidence type="ECO:0000313" key="10">
    <source>
        <dbReference type="RefSeq" id="XP_006825135.1"/>
    </source>
</evidence>
<evidence type="ECO:0000256" key="3">
    <source>
        <dbReference type="ARBA" id="ARBA00022617"/>
    </source>
</evidence>
<dbReference type="InterPro" id="IPR050479">
    <property type="entry name" value="CYP11_CYP27_families"/>
</dbReference>
<keyword evidence="8" id="KW-1185">Reference proteome</keyword>
<accession>A0ABM0MYP4</accession>
<evidence type="ECO:0000256" key="5">
    <source>
        <dbReference type="ARBA" id="ARBA00023002"/>
    </source>
</evidence>
<proteinExistence type="inferred from homology"/>
<dbReference type="Gene3D" id="1.10.630.10">
    <property type="entry name" value="Cytochrome P450"/>
    <property type="match status" value="1"/>
</dbReference>
<dbReference type="GeneID" id="100376649"/>
<evidence type="ECO:0000313" key="9">
    <source>
        <dbReference type="RefSeq" id="XP_006825134.1"/>
    </source>
</evidence>
<keyword evidence="6" id="KW-0408">Iron</keyword>
<evidence type="ECO:0000256" key="6">
    <source>
        <dbReference type="ARBA" id="ARBA00023004"/>
    </source>
</evidence>